<reference evidence="2" key="1">
    <citation type="submission" date="2018-05" db="EMBL/GenBank/DDBJ databases">
        <title>Complete Genome Sequence of Methylobacterium sp. 17SD2-17.</title>
        <authorList>
            <person name="Srinivasan S."/>
        </authorList>
    </citation>
    <scope>NUCLEOTIDE SEQUENCE [LARGE SCALE GENOMIC DNA]</scope>
    <source>
        <strain evidence="2">17SD2-17</strain>
    </source>
</reference>
<dbReference type="RefSeq" id="WP_109889865.1">
    <property type="nucleotide sequence ID" value="NZ_CP029550.1"/>
</dbReference>
<keyword evidence="2" id="KW-1185">Reference proteome</keyword>
<organism evidence="1 2">
    <name type="scientific">Methylobacterium durans</name>
    <dbReference type="NCBI Taxonomy" id="2202825"/>
    <lineage>
        <taxon>Bacteria</taxon>
        <taxon>Pseudomonadati</taxon>
        <taxon>Pseudomonadota</taxon>
        <taxon>Alphaproteobacteria</taxon>
        <taxon>Hyphomicrobiales</taxon>
        <taxon>Methylobacteriaceae</taxon>
        <taxon>Methylobacterium</taxon>
    </lineage>
</organism>
<dbReference type="Proteomes" id="UP000245926">
    <property type="component" value="Chromosome"/>
</dbReference>
<accession>A0A2U8W4X9</accession>
<dbReference type="KEGG" id="mets:DK389_12090"/>
<dbReference type="AlphaFoldDB" id="A0A2U8W4X9"/>
<evidence type="ECO:0000313" key="2">
    <source>
        <dbReference type="Proteomes" id="UP000245926"/>
    </source>
</evidence>
<name>A0A2U8W4X9_9HYPH</name>
<sequence>MEPHRFEQDGERFEARFERADTGWLAHIRRLDDGRVRTVAFPDGAGYAEDDLRGSLIAGCEAAVAQLRAAQPTRH</sequence>
<gene>
    <name evidence="1" type="ORF">DK389_12090</name>
</gene>
<protein>
    <submittedName>
        <fullName evidence="1">Uncharacterized protein</fullName>
    </submittedName>
</protein>
<dbReference type="EMBL" id="CP029550">
    <property type="protein sequence ID" value="AWN41129.1"/>
    <property type="molecule type" value="Genomic_DNA"/>
</dbReference>
<evidence type="ECO:0000313" key="1">
    <source>
        <dbReference type="EMBL" id="AWN41129.1"/>
    </source>
</evidence>
<proteinExistence type="predicted"/>
<dbReference type="OrthoDB" id="7997062at2"/>